<organism evidence="2 3">
    <name type="scientific">Forsythia ovata</name>
    <dbReference type="NCBI Taxonomy" id="205694"/>
    <lineage>
        <taxon>Eukaryota</taxon>
        <taxon>Viridiplantae</taxon>
        <taxon>Streptophyta</taxon>
        <taxon>Embryophyta</taxon>
        <taxon>Tracheophyta</taxon>
        <taxon>Spermatophyta</taxon>
        <taxon>Magnoliopsida</taxon>
        <taxon>eudicotyledons</taxon>
        <taxon>Gunneridae</taxon>
        <taxon>Pentapetalae</taxon>
        <taxon>asterids</taxon>
        <taxon>lamiids</taxon>
        <taxon>Lamiales</taxon>
        <taxon>Oleaceae</taxon>
        <taxon>Forsythieae</taxon>
        <taxon>Forsythia</taxon>
    </lineage>
</organism>
<proteinExistence type="predicted"/>
<feature type="region of interest" description="Disordered" evidence="1">
    <location>
        <begin position="87"/>
        <end position="115"/>
    </location>
</feature>
<reference evidence="3" key="1">
    <citation type="submission" date="2024-07" db="EMBL/GenBank/DDBJ databases">
        <title>Two chromosome-level genome assemblies of Korean endemic species Abeliophyllum distichum and Forsythia ovata (Oleaceae).</title>
        <authorList>
            <person name="Jang H."/>
        </authorList>
    </citation>
    <scope>NUCLEOTIDE SEQUENCE [LARGE SCALE GENOMIC DNA]</scope>
</reference>
<comment type="caution">
    <text evidence="2">The sequence shown here is derived from an EMBL/GenBank/DDBJ whole genome shotgun (WGS) entry which is preliminary data.</text>
</comment>
<dbReference type="Proteomes" id="UP001604277">
    <property type="component" value="Unassembled WGS sequence"/>
</dbReference>
<dbReference type="EMBL" id="JBFOLJ010000004">
    <property type="protein sequence ID" value="KAL2544844.1"/>
    <property type="molecule type" value="Genomic_DNA"/>
</dbReference>
<evidence type="ECO:0000313" key="3">
    <source>
        <dbReference type="Proteomes" id="UP001604277"/>
    </source>
</evidence>
<accession>A0ABD1W5A6</accession>
<name>A0ABD1W5A6_9LAMI</name>
<evidence type="ECO:0000313" key="2">
    <source>
        <dbReference type="EMBL" id="KAL2544844.1"/>
    </source>
</evidence>
<keyword evidence="3" id="KW-1185">Reference proteome</keyword>
<sequence>MITMARQTQSIVLKHDNQYVDGDGAIRLVQLTSSRIAPSGSRRWSMVFSDTETDGFDSLYGENKSNVNFRRYMHFPGEGDIISYTTCGGDSDASTDGKSHLENENCAQPDGGSDI</sequence>
<dbReference type="AlphaFoldDB" id="A0ABD1W5A6"/>
<gene>
    <name evidence="2" type="ORF">Fot_14077</name>
</gene>
<protein>
    <submittedName>
        <fullName evidence="2">RING/U-box superfamily protein</fullName>
    </submittedName>
</protein>
<evidence type="ECO:0000256" key="1">
    <source>
        <dbReference type="SAM" id="MobiDB-lite"/>
    </source>
</evidence>